<dbReference type="CDD" id="cd02961">
    <property type="entry name" value="PDI_a_family"/>
    <property type="match status" value="1"/>
</dbReference>
<dbReference type="Pfam" id="PF13848">
    <property type="entry name" value="Thioredoxin_6"/>
    <property type="match status" value="1"/>
</dbReference>
<dbReference type="InterPro" id="IPR052250">
    <property type="entry name" value="PDI_TMX3"/>
</dbReference>
<dbReference type="Pfam" id="PF00085">
    <property type="entry name" value="Thioredoxin"/>
    <property type="match status" value="1"/>
</dbReference>
<dbReference type="GO" id="GO:0016020">
    <property type="term" value="C:membrane"/>
    <property type="evidence" value="ECO:0007669"/>
    <property type="project" value="UniProtKB-SubCell"/>
</dbReference>
<dbReference type="Proteomes" id="UP001174934">
    <property type="component" value="Unassembled WGS sequence"/>
</dbReference>
<dbReference type="GO" id="GO:0005783">
    <property type="term" value="C:endoplasmic reticulum"/>
    <property type="evidence" value="ECO:0007669"/>
    <property type="project" value="TreeGrafter"/>
</dbReference>
<proteinExistence type="predicted"/>
<evidence type="ECO:0000256" key="2">
    <source>
        <dbReference type="ARBA" id="ARBA00022692"/>
    </source>
</evidence>
<keyword evidence="3" id="KW-1133">Transmembrane helix</keyword>
<dbReference type="Gene3D" id="3.40.30.10">
    <property type="entry name" value="Glutaredoxin"/>
    <property type="match status" value="2"/>
</dbReference>
<protein>
    <recommendedName>
        <fullName evidence="5">Thioredoxin domain-containing protein</fullName>
    </recommendedName>
</protein>
<keyword evidence="2" id="KW-0812">Transmembrane</keyword>
<evidence type="ECO:0000259" key="5">
    <source>
        <dbReference type="Pfam" id="PF00085"/>
    </source>
</evidence>
<dbReference type="PANTHER" id="PTHR46426">
    <property type="entry name" value="PROTEIN DISULFIDE-ISOMERASE TMX3"/>
    <property type="match status" value="1"/>
</dbReference>
<comment type="subcellular location">
    <subcellularLocation>
        <location evidence="1">Membrane</location>
        <topology evidence="1">Single-pass membrane protein</topology>
    </subcellularLocation>
</comment>
<dbReference type="PANTHER" id="PTHR46426:SF1">
    <property type="entry name" value="PROTEIN DISULFIDE-ISOMERASE TMX3"/>
    <property type="match status" value="1"/>
</dbReference>
<reference evidence="6" key="1">
    <citation type="submission" date="2023-06" db="EMBL/GenBank/DDBJ databases">
        <title>Genome-scale phylogeny and comparative genomics of the fungal order Sordariales.</title>
        <authorList>
            <consortium name="Lawrence Berkeley National Laboratory"/>
            <person name="Hensen N."/>
            <person name="Bonometti L."/>
            <person name="Westerberg I."/>
            <person name="Brannstrom I.O."/>
            <person name="Guillou S."/>
            <person name="Cros-Aarteil S."/>
            <person name="Calhoun S."/>
            <person name="Haridas S."/>
            <person name="Kuo A."/>
            <person name="Mondo S."/>
            <person name="Pangilinan J."/>
            <person name="Riley R."/>
            <person name="LaButti K."/>
            <person name="Andreopoulos B."/>
            <person name="Lipzen A."/>
            <person name="Chen C."/>
            <person name="Yanf M."/>
            <person name="Daum C."/>
            <person name="Ng V."/>
            <person name="Clum A."/>
            <person name="Steindorff A."/>
            <person name="Ohm R."/>
            <person name="Martin F."/>
            <person name="Silar P."/>
            <person name="Natvig D."/>
            <person name="Lalanne C."/>
            <person name="Gautier V."/>
            <person name="Ament-velasquez S.L."/>
            <person name="Kruys A."/>
            <person name="Hutchinson M.I."/>
            <person name="Powell A.J."/>
            <person name="Barry K."/>
            <person name="Miller A.N."/>
            <person name="Grigoriev I.V."/>
            <person name="Debuchy R."/>
            <person name="Gladieux P."/>
            <person name="Thoren M.H."/>
            <person name="Johannesson H."/>
        </authorList>
    </citation>
    <scope>NUCLEOTIDE SEQUENCE</scope>
    <source>
        <strain evidence="6">SMH3391-2</strain>
    </source>
</reference>
<evidence type="ECO:0000256" key="4">
    <source>
        <dbReference type="ARBA" id="ARBA00023136"/>
    </source>
</evidence>
<feature type="domain" description="Thioredoxin" evidence="5">
    <location>
        <begin position="25"/>
        <end position="92"/>
    </location>
</feature>
<evidence type="ECO:0000256" key="3">
    <source>
        <dbReference type="ARBA" id="ARBA00022989"/>
    </source>
</evidence>
<name>A0AA39X0K4_9PEZI</name>
<dbReference type="AlphaFoldDB" id="A0AA39X0K4"/>
<comment type="caution">
    <text evidence="6">The sequence shown here is derived from an EMBL/GenBank/DDBJ whole genome shotgun (WGS) entry which is preliminary data.</text>
</comment>
<evidence type="ECO:0000256" key="1">
    <source>
        <dbReference type="ARBA" id="ARBA00004167"/>
    </source>
</evidence>
<dbReference type="CDD" id="cd02982">
    <property type="entry name" value="PDI_b'_family"/>
    <property type="match status" value="1"/>
</dbReference>
<dbReference type="SUPFAM" id="SSF52833">
    <property type="entry name" value="Thioredoxin-like"/>
    <property type="match status" value="2"/>
</dbReference>
<organism evidence="6 7">
    <name type="scientific">Bombardia bombarda</name>
    <dbReference type="NCBI Taxonomy" id="252184"/>
    <lineage>
        <taxon>Eukaryota</taxon>
        <taxon>Fungi</taxon>
        <taxon>Dikarya</taxon>
        <taxon>Ascomycota</taxon>
        <taxon>Pezizomycotina</taxon>
        <taxon>Sordariomycetes</taxon>
        <taxon>Sordariomycetidae</taxon>
        <taxon>Sordariales</taxon>
        <taxon>Lasiosphaeriaceae</taxon>
        <taxon>Bombardia</taxon>
    </lineage>
</organism>
<dbReference type="InterPro" id="IPR036249">
    <property type="entry name" value="Thioredoxin-like_sf"/>
</dbReference>
<dbReference type="EMBL" id="JAULSR010000003">
    <property type="protein sequence ID" value="KAK0625074.1"/>
    <property type="molecule type" value="Genomic_DNA"/>
</dbReference>
<evidence type="ECO:0000313" key="7">
    <source>
        <dbReference type="Proteomes" id="UP001174934"/>
    </source>
</evidence>
<evidence type="ECO:0000313" key="6">
    <source>
        <dbReference type="EMBL" id="KAK0625074.1"/>
    </source>
</evidence>
<sequence>MRVIGRKKCKSNIARHAQPNEENSQALEPEWASVQQATLDATATALSIDCAATPTICSDLGVSSFPTIRLYHGDGRMDRYRGPRKAPSILSFHRRALRPAVSNVNKKNATSFIALDDVVFICHLATADDHNEDDDARLLHRFIALADKYRDRFSFAIMSSGHVSQTQQSTLTCYNNLDGLQHSITDLASPASLEAFVTTCATPLIPQLTRRNEMSFYSTGKSLVHYFVRSDEQRDKYVAEMRPLAKKYHEYLHFITTDANEYPEAVEMMGLNHGVDGELLSVQNPSNGDIFPYTSKQKLTANAVEMFLSDIIQGKVKPWGMRGEGAGQGVQGGGARHEEL</sequence>
<gene>
    <name evidence="6" type="ORF">B0T17DRAFT_260621</name>
</gene>
<dbReference type="InterPro" id="IPR013766">
    <property type="entry name" value="Thioredoxin_domain"/>
</dbReference>
<keyword evidence="7" id="KW-1185">Reference proteome</keyword>
<accession>A0AA39X0K4</accession>
<keyword evidence="4" id="KW-0472">Membrane</keyword>